<accession>A0A953JCZ7</accession>
<feature type="domain" description="Multidrug resistance protein MdtA-like alpha-helical hairpin" evidence="7">
    <location>
        <begin position="115"/>
        <end position="183"/>
    </location>
</feature>
<evidence type="ECO:0000256" key="5">
    <source>
        <dbReference type="ARBA" id="ARBA00022519"/>
    </source>
</evidence>
<dbReference type="Gene3D" id="2.40.420.20">
    <property type="match status" value="1"/>
</dbReference>
<dbReference type="Pfam" id="PF25876">
    <property type="entry name" value="HH_MFP_RND"/>
    <property type="match status" value="1"/>
</dbReference>
<evidence type="ECO:0000256" key="3">
    <source>
        <dbReference type="ARBA" id="ARBA00022448"/>
    </source>
</evidence>
<dbReference type="Pfam" id="PF25967">
    <property type="entry name" value="RND-MFP_C"/>
    <property type="match status" value="1"/>
</dbReference>
<keyword evidence="5" id="KW-0997">Cell inner membrane</keyword>
<evidence type="ECO:0000313" key="11">
    <source>
        <dbReference type="EMBL" id="MBZ0155511.1"/>
    </source>
</evidence>
<keyword evidence="3" id="KW-0813">Transport</keyword>
<reference evidence="11" key="1">
    <citation type="journal article" date="2021" name="bioRxiv">
        <title>Unraveling nitrogen, sulfur and carbon metabolic pathways and microbial community transcriptional responses to substrate deprivation and toxicity stresses in a bioreactor mimicking anoxic brackish coastal sediment conditions.</title>
        <authorList>
            <person name="Martins P.D."/>
            <person name="Echeveste M.J."/>
            <person name="Arshad A."/>
            <person name="Kurth J."/>
            <person name="Ouboter H."/>
            <person name="Jetten M.S.M."/>
            <person name="Welte C.U."/>
        </authorList>
    </citation>
    <scope>NUCLEOTIDE SEQUENCE</scope>
    <source>
        <strain evidence="11">MAG_39</strain>
    </source>
</reference>
<evidence type="ECO:0000256" key="2">
    <source>
        <dbReference type="ARBA" id="ARBA00009477"/>
    </source>
</evidence>
<dbReference type="AlphaFoldDB" id="A0A953JCZ7"/>
<dbReference type="GO" id="GO:0030313">
    <property type="term" value="C:cell envelope"/>
    <property type="evidence" value="ECO:0007669"/>
    <property type="project" value="UniProtKB-SubCell"/>
</dbReference>
<evidence type="ECO:0000313" key="12">
    <source>
        <dbReference type="Proteomes" id="UP000705867"/>
    </source>
</evidence>
<evidence type="ECO:0000259" key="7">
    <source>
        <dbReference type="Pfam" id="PF25876"/>
    </source>
</evidence>
<dbReference type="InterPro" id="IPR058624">
    <property type="entry name" value="MdtA-like_HH"/>
</dbReference>
<dbReference type="Pfam" id="PF25917">
    <property type="entry name" value="BSH_RND"/>
    <property type="match status" value="1"/>
</dbReference>
<feature type="domain" description="Multidrug resistance protein MdtA-like barrel-sandwich hybrid" evidence="8">
    <location>
        <begin position="75"/>
        <end position="216"/>
    </location>
</feature>
<dbReference type="EMBL" id="JAIOIV010000034">
    <property type="protein sequence ID" value="MBZ0155511.1"/>
    <property type="molecule type" value="Genomic_DNA"/>
</dbReference>
<dbReference type="InterPro" id="IPR058627">
    <property type="entry name" value="MdtA-like_C"/>
</dbReference>
<sequence length="393" mass="43033">MRSALPRVRPLHKARSLSRGCGILLVVLLLVPACSREKDKKQAMPNTAPVLAAMAQQRDVPLELSDIGTVEAYSTVSIRAQVGGQLSRIHFREGQEVKTGDLLFTIDPRPFEAELRQAEATLAKDAAQMRHAREEERRYAELVKKGYVAQSQYEQVRANADALEAVVRADRAQVENAKLQLSYCFIHAPISGRTGSLLVNEGNLVRANDDRALVVIHQIEPVYVNFALPEKHLAEIKKHMASGKLAVRADIPQHAGKPVEGVLTFVDNAVDRATGTIRLKATFDNRERQLWPGQFVNVTLRLAVLSNMVTVPSPAVQTGQQGHFIYVIQPDMSVEARPVVAGTTYGGETVIEKGLGPNERVVIDGQIRLFPGAKVEIKGGEPAQATQGEEGSR</sequence>
<dbReference type="NCBIfam" id="TIGR01730">
    <property type="entry name" value="RND_mfp"/>
    <property type="match status" value="1"/>
</dbReference>
<dbReference type="InterPro" id="IPR058625">
    <property type="entry name" value="MdtA-like_BSH"/>
</dbReference>
<gene>
    <name evidence="11" type="ORF">K8I29_04745</name>
</gene>
<keyword evidence="4" id="KW-1003">Cell membrane</keyword>
<evidence type="ECO:0000256" key="4">
    <source>
        <dbReference type="ARBA" id="ARBA00022475"/>
    </source>
</evidence>
<evidence type="ECO:0000259" key="10">
    <source>
        <dbReference type="Pfam" id="PF25967"/>
    </source>
</evidence>
<dbReference type="Gene3D" id="2.40.30.170">
    <property type="match status" value="1"/>
</dbReference>
<comment type="subcellular location">
    <subcellularLocation>
        <location evidence="1">Cell membrane</location>
    </subcellularLocation>
</comment>
<dbReference type="PANTHER" id="PTHR30469:SF36">
    <property type="entry name" value="BLL3903 PROTEIN"/>
    <property type="match status" value="1"/>
</dbReference>
<dbReference type="Gene3D" id="1.10.287.470">
    <property type="entry name" value="Helix hairpin bin"/>
    <property type="match status" value="1"/>
</dbReference>
<dbReference type="InterPro" id="IPR058626">
    <property type="entry name" value="MdtA-like_b-barrel"/>
</dbReference>
<dbReference type="InterPro" id="IPR006143">
    <property type="entry name" value="RND_pump_MFP"/>
</dbReference>
<name>A0A953JCZ7_9BACT</name>
<organism evidence="11 12">
    <name type="scientific">Candidatus Nitrobium versatile</name>
    <dbReference type="NCBI Taxonomy" id="2884831"/>
    <lineage>
        <taxon>Bacteria</taxon>
        <taxon>Pseudomonadati</taxon>
        <taxon>Nitrospirota</taxon>
        <taxon>Nitrospiria</taxon>
        <taxon>Nitrospirales</taxon>
        <taxon>Nitrospiraceae</taxon>
        <taxon>Candidatus Nitrobium</taxon>
    </lineage>
</organism>
<dbReference type="FunFam" id="2.40.420.20:FF:000001">
    <property type="entry name" value="Efflux RND transporter periplasmic adaptor subunit"/>
    <property type="match status" value="1"/>
</dbReference>
<feature type="domain" description="Multidrug resistance protein MdtA-like C-terminal permuted SH3" evidence="10">
    <location>
        <begin position="307"/>
        <end position="365"/>
    </location>
</feature>
<protein>
    <submittedName>
        <fullName evidence="11">Efflux RND transporter periplasmic adaptor subunit</fullName>
    </submittedName>
</protein>
<dbReference type="Proteomes" id="UP000705867">
    <property type="component" value="Unassembled WGS sequence"/>
</dbReference>
<comment type="caution">
    <text evidence="11">The sequence shown here is derived from an EMBL/GenBank/DDBJ whole genome shotgun (WGS) entry which is preliminary data.</text>
</comment>
<feature type="domain" description="Multidrug resistance protein MdtA-like beta-barrel" evidence="9">
    <location>
        <begin position="221"/>
        <end position="302"/>
    </location>
</feature>
<dbReference type="GO" id="GO:1990281">
    <property type="term" value="C:efflux pump complex"/>
    <property type="evidence" value="ECO:0007669"/>
    <property type="project" value="TreeGrafter"/>
</dbReference>
<dbReference type="GO" id="GO:0015562">
    <property type="term" value="F:efflux transmembrane transporter activity"/>
    <property type="evidence" value="ECO:0007669"/>
    <property type="project" value="TreeGrafter"/>
</dbReference>
<proteinExistence type="inferred from homology"/>
<evidence type="ECO:0000259" key="8">
    <source>
        <dbReference type="Pfam" id="PF25917"/>
    </source>
</evidence>
<evidence type="ECO:0000256" key="6">
    <source>
        <dbReference type="ARBA" id="ARBA00023136"/>
    </source>
</evidence>
<reference evidence="11" key="2">
    <citation type="submission" date="2021-08" db="EMBL/GenBank/DDBJ databases">
        <authorList>
            <person name="Dalcin Martins P."/>
        </authorList>
    </citation>
    <scope>NUCLEOTIDE SEQUENCE</scope>
    <source>
        <strain evidence="11">MAG_39</strain>
    </source>
</reference>
<dbReference type="SUPFAM" id="SSF111369">
    <property type="entry name" value="HlyD-like secretion proteins"/>
    <property type="match status" value="1"/>
</dbReference>
<evidence type="ECO:0000259" key="9">
    <source>
        <dbReference type="Pfam" id="PF25944"/>
    </source>
</evidence>
<evidence type="ECO:0000256" key="1">
    <source>
        <dbReference type="ARBA" id="ARBA00004236"/>
    </source>
</evidence>
<dbReference type="Pfam" id="PF25944">
    <property type="entry name" value="Beta-barrel_RND"/>
    <property type="match status" value="1"/>
</dbReference>
<comment type="similarity">
    <text evidence="2">Belongs to the membrane fusion protein (MFP) (TC 8.A.1) family.</text>
</comment>
<keyword evidence="6" id="KW-0472">Membrane</keyword>
<dbReference type="Gene3D" id="2.40.50.100">
    <property type="match status" value="1"/>
</dbReference>
<dbReference type="PANTHER" id="PTHR30469">
    <property type="entry name" value="MULTIDRUG RESISTANCE PROTEIN MDTA"/>
    <property type="match status" value="1"/>
</dbReference>